<keyword evidence="1" id="KW-0472">Membrane</keyword>
<keyword evidence="1" id="KW-1133">Transmembrane helix</keyword>
<evidence type="ECO:0008006" key="4">
    <source>
        <dbReference type="Google" id="ProtNLM"/>
    </source>
</evidence>
<evidence type="ECO:0000313" key="2">
    <source>
        <dbReference type="EMBL" id="MDQ7176325.1"/>
    </source>
</evidence>
<protein>
    <recommendedName>
        <fullName evidence="4">DUF443 family protein</fullName>
    </recommendedName>
</protein>
<feature type="transmembrane region" description="Helical" evidence="1">
    <location>
        <begin position="21"/>
        <end position="42"/>
    </location>
</feature>
<accession>A0ABD5AYC4</accession>
<keyword evidence="1" id="KW-0812">Transmembrane</keyword>
<dbReference type="Proteomes" id="UP001240157">
    <property type="component" value="Unassembled WGS sequence"/>
</dbReference>
<dbReference type="RefSeq" id="WP_308891120.1">
    <property type="nucleotide sequence ID" value="NZ_JAVGJF010000089.1"/>
</dbReference>
<reference evidence="2 3" key="1">
    <citation type="submission" date="2023-08" db="EMBL/GenBank/DDBJ databases">
        <title>Whole genome sequencing of Staphylococcus chromogenes NNSch 2386.</title>
        <authorList>
            <person name="Kropotov V.S."/>
            <person name="Boriskina E.V."/>
            <person name="Gordinskaya N.A."/>
            <person name="Shkurkina I.S."/>
            <person name="Kryazhev D.V."/>
            <person name="Alekseeva A.E."/>
            <person name="Makhova M.A."/>
        </authorList>
    </citation>
    <scope>NUCLEOTIDE SEQUENCE [LARGE SCALE GENOMIC DNA]</scope>
    <source>
        <strain evidence="2 3">NNSch 2386</strain>
    </source>
</reference>
<evidence type="ECO:0000256" key="1">
    <source>
        <dbReference type="SAM" id="Phobius"/>
    </source>
</evidence>
<organism evidence="2 3">
    <name type="scientific">Staphylococcus chromogenes</name>
    <name type="common">Staphylococcus hyicus subsp. chromogenes</name>
    <dbReference type="NCBI Taxonomy" id="46126"/>
    <lineage>
        <taxon>Bacteria</taxon>
        <taxon>Bacillati</taxon>
        <taxon>Bacillota</taxon>
        <taxon>Bacilli</taxon>
        <taxon>Bacillales</taxon>
        <taxon>Staphylococcaceae</taxon>
        <taxon>Staphylococcus</taxon>
    </lineage>
</organism>
<comment type="caution">
    <text evidence="2">The sequence shown here is derived from an EMBL/GenBank/DDBJ whole genome shotgun (WGS) entry which is preliminary data.</text>
</comment>
<feature type="non-terminal residue" evidence="2">
    <location>
        <position position="1"/>
    </location>
</feature>
<dbReference type="AlphaFoldDB" id="A0ABD5AYC4"/>
<name>A0ABD5AYC4_STACR</name>
<evidence type="ECO:0000313" key="3">
    <source>
        <dbReference type="Proteomes" id="UP001240157"/>
    </source>
</evidence>
<gene>
    <name evidence="2" type="ORF">RCF65_10010</name>
</gene>
<sequence>KLVRSGDLMKFSSKQGFTLPLVFAIFSIYLLFTSFYLSVYSLKLKSLDALNYLYDNAMNKILEERKTTNDE</sequence>
<dbReference type="EMBL" id="JAVGJF010000089">
    <property type="protein sequence ID" value="MDQ7176325.1"/>
    <property type="molecule type" value="Genomic_DNA"/>
</dbReference>
<proteinExistence type="predicted"/>